<gene>
    <name evidence="1" type="ORF">GCM10010982_10310</name>
</gene>
<organism evidence="1 2">
    <name type="scientific">Bowmanella pacifica</name>
    <dbReference type="NCBI Taxonomy" id="502051"/>
    <lineage>
        <taxon>Bacteria</taxon>
        <taxon>Pseudomonadati</taxon>
        <taxon>Pseudomonadota</taxon>
        <taxon>Gammaproteobacteria</taxon>
        <taxon>Alteromonadales</taxon>
        <taxon>Alteromonadaceae</taxon>
        <taxon>Bowmanella</taxon>
    </lineage>
</organism>
<name>A0A917YU71_9ALTE</name>
<dbReference type="Proteomes" id="UP000606935">
    <property type="component" value="Unassembled WGS sequence"/>
</dbReference>
<evidence type="ECO:0008006" key="3">
    <source>
        <dbReference type="Google" id="ProtNLM"/>
    </source>
</evidence>
<reference evidence="1" key="2">
    <citation type="submission" date="2020-09" db="EMBL/GenBank/DDBJ databases">
        <authorList>
            <person name="Sun Q."/>
            <person name="Zhou Y."/>
        </authorList>
    </citation>
    <scope>NUCLEOTIDE SEQUENCE</scope>
    <source>
        <strain evidence="1">CGMCC 1.7086</strain>
    </source>
</reference>
<dbReference type="AlphaFoldDB" id="A0A917YU71"/>
<accession>A0A917YU71</accession>
<evidence type="ECO:0000313" key="2">
    <source>
        <dbReference type="Proteomes" id="UP000606935"/>
    </source>
</evidence>
<dbReference type="EMBL" id="BMLS01000001">
    <property type="protein sequence ID" value="GGO66342.1"/>
    <property type="molecule type" value="Genomic_DNA"/>
</dbReference>
<dbReference type="RefSeq" id="WP_188691172.1">
    <property type="nucleotide sequence ID" value="NZ_BMLS01000001.1"/>
</dbReference>
<protein>
    <recommendedName>
        <fullName evidence="3">Prephenate dehydrogenase</fullName>
    </recommendedName>
</protein>
<proteinExistence type="predicted"/>
<sequence length="104" mass="11826">MQSIIDKLKDNMQLLYRRALDADQTLARLQQQGQGKFQQIFPDDAGFQVQSKRFGPYVEELAKDIVALEAQSDSPSFEQQLAMVVKKMEQLFSTLSGLKDSVKK</sequence>
<reference evidence="1" key="1">
    <citation type="journal article" date="2014" name="Int. J. Syst. Evol. Microbiol.">
        <title>Complete genome sequence of Corynebacterium casei LMG S-19264T (=DSM 44701T), isolated from a smear-ripened cheese.</title>
        <authorList>
            <consortium name="US DOE Joint Genome Institute (JGI-PGF)"/>
            <person name="Walter F."/>
            <person name="Albersmeier A."/>
            <person name="Kalinowski J."/>
            <person name="Ruckert C."/>
        </authorList>
    </citation>
    <scope>NUCLEOTIDE SEQUENCE</scope>
    <source>
        <strain evidence="1">CGMCC 1.7086</strain>
    </source>
</reference>
<evidence type="ECO:0000313" key="1">
    <source>
        <dbReference type="EMBL" id="GGO66342.1"/>
    </source>
</evidence>
<comment type="caution">
    <text evidence="1">The sequence shown here is derived from an EMBL/GenBank/DDBJ whole genome shotgun (WGS) entry which is preliminary data.</text>
</comment>
<keyword evidence="2" id="KW-1185">Reference proteome</keyword>